<reference evidence="1" key="1">
    <citation type="journal article" date="2015" name="Nature">
        <title>Complex archaea that bridge the gap between prokaryotes and eukaryotes.</title>
        <authorList>
            <person name="Spang A."/>
            <person name="Saw J.H."/>
            <person name="Jorgensen S.L."/>
            <person name="Zaremba-Niedzwiedzka K."/>
            <person name="Martijn J."/>
            <person name="Lind A.E."/>
            <person name="van Eijk R."/>
            <person name="Schleper C."/>
            <person name="Guy L."/>
            <person name="Ettema T.J."/>
        </authorList>
    </citation>
    <scope>NUCLEOTIDE SEQUENCE</scope>
</reference>
<name>A0A0F9IHA7_9ZZZZ</name>
<proteinExistence type="predicted"/>
<evidence type="ECO:0000313" key="1">
    <source>
        <dbReference type="EMBL" id="KKM19154.1"/>
    </source>
</evidence>
<gene>
    <name evidence="1" type="ORF">LCGC14_1658450</name>
</gene>
<comment type="caution">
    <text evidence="1">The sequence shown here is derived from an EMBL/GenBank/DDBJ whole genome shotgun (WGS) entry which is preliminary data.</text>
</comment>
<protein>
    <submittedName>
        <fullName evidence="1">Uncharacterized protein</fullName>
    </submittedName>
</protein>
<feature type="non-terminal residue" evidence="1">
    <location>
        <position position="1"/>
    </location>
</feature>
<dbReference type="AlphaFoldDB" id="A0A0F9IHA7"/>
<accession>A0A0F9IHA7</accession>
<organism evidence="1">
    <name type="scientific">marine sediment metagenome</name>
    <dbReference type="NCBI Taxonomy" id="412755"/>
    <lineage>
        <taxon>unclassified sequences</taxon>
        <taxon>metagenomes</taxon>
        <taxon>ecological metagenomes</taxon>
    </lineage>
</organism>
<dbReference type="EMBL" id="LAZR01014052">
    <property type="protein sequence ID" value="KKM19154.1"/>
    <property type="molecule type" value="Genomic_DNA"/>
</dbReference>
<sequence length="79" mass="9418">RGFVMLIGHRFSTPYYKNVLPTDWKIEQPPDVIKRIQTFWTNKNANLNEISQEIELANPESYQKKTLKTVDLFNFMEKL</sequence>